<dbReference type="Pfam" id="PF01381">
    <property type="entry name" value="HTH_3"/>
    <property type="match status" value="1"/>
</dbReference>
<reference evidence="3" key="1">
    <citation type="submission" date="2017-09" db="EMBL/GenBank/DDBJ databases">
        <authorList>
            <person name="Varghese N."/>
            <person name="Submissions S."/>
        </authorList>
    </citation>
    <scope>NUCLEOTIDE SEQUENCE [LARGE SCALE GENOMIC DNA]</scope>
    <source>
        <strain evidence="3">DSM 27208</strain>
    </source>
</reference>
<dbReference type="SUPFAM" id="SSF53639">
    <property type="entry name" value="AraD/HMP-PK domain-like"/>
    <property type="match status" value="1"/>
</dbReference>
<evidence type="ECO:0000313" key="3">
    <source>
        <dbReference type="Proteomes" id="UP000219453"/>
    </source>
</evidence>
<dbReference type="Gene3D" id="3.40.225.10">
    <property type="entry name" value="Class II aldolase/adducin N-terminal domain"/>
    <property type="match status" value="1"/>
</dbReference>
<evidence type="ECO:0000259" key="1">
    <source>
        <dbReference type="PROSITE" id="PS50943"/>
    </source>
</evidence>
<dbReference type="Proteomes" id="UP000219453">
    <property type="component" value="Unassembled WGS sequence"/>
</dbReference>
<dbReference type="EMBL" id="OBEJ01000001">
    <property type="protein sequence ID" value="SNZ02882.1"/>
    <property type="molecule type" value="Genomic_DNA"/>
</dbReference>
<accession>A0A285N0C0</accession>
<name>A0A285N0C0_NATPI</name>
<gene>
    <name evidence="2" type="ORF">SAMN06269185_0136</name>
</gene>
<dbReference type="InterPro" id="IPR010982">
    <property type="entry name" value="Lambda_DNA-bd_dom_sf"/>
</dbReference>
<dbReference type="InterPro" id="IPR019293">
    <property type="entry name" value="ThiN"/>
</dbReference>
<sequence length="311" mass="32952">MSLVLPSEIVVERFVPTARAMLAGALDERGFTQQEIADRIGVTQAAVSNLVNGNVAVEERFSEDPRMEATIERIADGFAADRMDGVDAMAELLALVEAFEDRGPICAVHEDEMPALEGLGCDLCVQGPDSEVLAERDVLASVRRAARLLAGTDGMAEHVPNVGTNVGMALPDAADGTDVAAIPGRIYRMRGNVEVPANPEFGASEHVAETILAARSVDADARAALNVATSDDLLAAASERGIEPLEFDPGYEDRREHLREAMADRGEVPAVLYHRGAFGIEPVTFVLGRTAVEAAELAVELATGADGGHER</sequence>
<dbReference type="Pfam" id="PF10120">
    <property type="entry name" value="ThiN"/>
    <property type="match status" value="1"/>
</dbReference>
<dbReference type="PROSITE" id="PS50943">
    <property type="entry name" value="HTH_CROC1"/>
    <property type="match status" value="1"/>
</dbReference>
<dbReference type="PANTHER" id="PTHR40730:SF5">
    <property type="entry name" value="HTH CRO_C1-TYPE DOMAIN-CONTAINING PROTEIN"/>
    <property type="match status" value="1"/>
</dbReference>
<dbReference type="CDD" id="cd00093">
    <property type="entry name" value="HTH_XRE"/>
    <property type="match status" value="1"/>
</dbReference>
<keyword evidence="3" id="KW-1185">Reference proteome</keyword>
<protein>
    <recommendedName>
        <fullName evidence="1">HTH cro/C1-type domain-containing protein</fullName>
    </recommendedName>
</protein>
<dbReference type="InterPro" id="IPR001387">
    <property type="entry name" value="Cro/C1-type_HTH"/>
</dbReference>
<dbReference type="GO" id="GO:0003677">
    <property type="term" value="F:DNA binding"/>
    <property type="evidence" value="ECO:0007669"/>
    <property type="project" value="InterPro"/>
</dbReference>
<dbReference type="AlphaFoldDB" id="A0A285N0C0"/>
<dbReference type="InterPro" id="IPR036409">
    <property type="entry name" value="Aldolase_II/adducin_N_sf"/>
</dbReference>
<dbReference type="PANTHER" id="PTHR40730">
    <property type="entry name" value="TRANSCRIPTIONAL REGULATOR PROTEIN-LIKE PROTEIN"/>
    <property type="match status" value="1"/>
</dbReference>
<feature type="domain" description="HTH cro/C1-type" evidence="1">
    <location>
        <begin position="22"/>
        <end position="54"/>
    </location>
</feature>
<dbReference type="RefSeq" id="WP_097007196.1">
    <property type="nucleotide sequence ID" value="NZ_OBEJ01000001.1"/>
</dbReference>
<dbReference type="SUPFAM" id="SSF47413">
    <property type="entry name" value="lambda repressor-like DNA-binding domains"/>
    <property type="match status" value="1"/>
</dbReference>
<organism evidence="2 3">
    <name type="scientific">Natronoarchaeum philippinense</name>
    <dbReference type="NCBI Taxonomy" id="558529"/>
    <lineage>
        <taxon>Archaea</taxon>
        <taxon>Methanobacteriati</taxon>
        <taxon>Methanobacteriota</taxon>
        <taxon>Stenosarchaea group</taxon>
        <taxon>Halobacteria</taxon>
        <taxon>Halobacteriales</taxon>
        <taxon>Natronoarchaeaceae</taxon>
    </lineage>
</organism>
<dbReference type="OrthoDB" id="42697at2157"/>
<dbReference type="Gene3D" id="1.10.260.40">
    <property type="entry name" value="lambda repressor-like DNA-binding domains"/>
    <property type="match status" value="1"/>
</dbReference>
<proteinExistence type="predicted"/>
<evidence type="ECO:0000313" key="2">
    <source>
        <dbReference type="EMBL" id="SNZ02882.1"/>
    </source>
</evidence>